<dbReference type="Pfam" id="PF01138">
    <property type="entry name" value="RNase_PH"/>
    <property type="match status" value="1"/>
</dbReference>
<dbReference type="GO" id="GO:0071035">
    <property type="term" value="P:nuclear polyadenylation-dependent rRNA catabolic process"/>
    <property type="evidence" value="ECO:0007669"/>
    <property type="project" value="TreeGrafter"/>
</dbReference>
<dbReference type="InterPro" id="IPR020568">
    <property type="entry name" value="Ribosomal_Su5_D2-typ_SF"/>
</dbReference>
<keyword evidence="4" id="KW-0963">Cytoplasm</keyword>
<evidence type="ECO:0000313" key="7">
    <source>
        <dbReference type="EMBL" id="VDP66177.1"/>
    </source>
</evidence>
<dbReference type="AlphaFoldDB" id="A0A183PJJ8"/>
<evidence type="ECO:0000256" key="3">
    <source>
        <dbReference type="ARBA" id="ARBA00006678"/>
    </source>
</evidence>
<dbReference type="Gene3D" id="3.30.230.70">
    <property type="entry name" value="GHMP Kinase, N-terminal domain"/>
    <property type="match status" value="1"/>
</dbReference>
<evidence type="ECO:0000256" key="4">
    <source>
        <dbReference type="ARBA" id="ARBA00022490"/>
    </source>
</evidence>
<sequence>MQVIRRLPVCVRGCLQSTARVIRDHLVSSAFVWKSVLGKDDKSIGKLRSQYRGMGDLNLLKPYAVFEQLFEQKIRIEDRDCLEFADINVAAGVLTSCHGSALVKVGKTQVKVIPESGNSGNITCNVEFAGLCHRGSRLNAPQPKYAQWLSSTIQRLLNNFAFPSIENQLNIFSINDPDTLTPVASYTLKLDVFILHDDGCLLDACVPAALVSLCTTKWTKLYAVTDEQAAGSYLELYKPGPRNETKSLKMDEWPVSLSFCFVPRPVADRKSKTVPIIAQPTKRELDIWDTDAGPVHITVSQGAVVDLSVVSAFLTGLWDSLFVTSANESDVVNSWEVLFDSAVSHAQKVLQIIQKAVN</sequence>
<dbReference type="GO" id="GO:0000176">
    <property type="term" value="C:nuclear exosome (RNase complex)"/>
    <property type="evidence" value="ECO:0007669"/>
    <property type="project" value="TreeGrafter"/>
</dbReference>
<keyword evidence="8" id="KW-1185">Reference proteome</keyword>
<dbReference type="GO" id="GO:0034473">
    <property type="term" value="P:U1 snRNA 3'-end processing"/>
    <property type="evidence" value="ECO:0007669"/>
    <property type="project" value="TreeGrafter"/>
</dbReference>
<dbReference type="InterPro" id="IPR001247">
    <property type="entry name" value="ExoRNase_PH_dom1"/>
</dbReference>
<evidence type="ECO:0000256" key="6">
    <source>
        <dbReference type="ARBA" id="ARBA00042523"/>
    </source>
</evidence>
<proteinExistence type="inferred from homology"/>
<dbReference type="InterPro" id="IPR027408">
    <property type="entry name" value="PNPase/RNase_PH_dom_sf"/>
</dbReference>
<evidence type="ECO:0000256" key="5">
    <source>
        <dbReference type="ARBA" id="ARBA00022835"/>
    </source>
</evidence>
<reference evidence="7 8" key="1">
    <citation type="submission" date="2018-11" db="EMBL/GenBank/DDBJ databases">
        <authorList>
            <consortium name="Pathogen Informatics"/>
        </authorList>
    </citation>
    <scope>NUCLEOTIDE SEQUENCE [LARGE SCALE GENOMIC DNA]</scope>
    <source>
        <strain>Denwood</strain>
        <strain evidence="8">Zambia</strain>
    </source>
</reference>
<comment type="similarity">
    <text evidence="3">Belongs to the RNase PH family.</text>
</comment>
<evidence type="ECO:0000256" key="2">
    <source>
        <dbReference type="ARBA" id="ARBA00004604"/>
    </source>
</evidence>
<dbReference type="GO" id="GO:0000177">
    <property type="term" value="C:cytoplasmic exosome (RNase complex)"/>
    <property type="evidence" value="ECO:0007669"/>
    <property type="project" value="TreeGrafter"/>
</dbReference>
<evidence type="ECO:0000256" key="1">
    <source>
        <dbReference type="ARBA" id="ARBA00004496"/>
    </source>
</evidence>
<protein>
    <recommendedName>
        <fullName evidence="6">Ribosomal RNA-processing protein 42</fullName>
    </recommendedName>
</protein>
<organism evidence="7 8">
    <name type="scientific">Schistosoma mattheei</name>
    <dbReference type="NCBI Taxonomy" id="31246"/>
    <lineage>
        <taxon>Eukaryota</taxon>
        <taxon>Metazoa</taxon>
        <taxon>Spiralia</taxon>
        <taxon>Lophotrochozoa</taxon>
        <taxon>Platyhelminthes</taxon>
        <taxon>Trematoda</taxon>
        <taxon>Digenea</taxon>
        <taxon>Strigeidida</taxon>
        <taxon>Schistosomatoidea</taxon>
        <taxon>Schistosomatidae</taxon>
        <taxon>Schistosoma</taxon>
    </lineage>
</organism>
<name>A0A183PJJ8_9TREM</name>
<dbReference type="GO" id="GO:0000467">
    <property type="term" value="P:exonucleolytic trimming to generate mature 3'-end of 5.8S rRNA from tricistronic rRNA transcript (SSU-rRNA, 5.8S rRNA, LSU-rRNA)"/>
    <property type="evidence" value="ECO:0007669"/>
    <property type="project" value="TreeGrafter"/>
</dbReference>
<comment type="subcellular location">
    <subcellularLocation>
        <location evidence="1">Cytoplasm</location>
    </subcellularLocation>
    <subcellularLocation>
        <location evidence="2">Nucleus</location>
        <location evidence="2">Nucleolus</location>
    </subcellularLocation>
</comment>
<dbReference type="GO" id="GO:0035925">
    <property type="term" value="F:mRNA 3'-UTR AU-rich region binding"/>
    <property type="evidence" value="ECO:0007669"/>
    <property type="project" value="TreeGrafter"/>
</dbReference>
<dbReference type="PANTHER" id="PTHR11097:SF8">
    <property type="entry name" value="EXOSOME COMPLEX COMPONENT RRP42"/>
    <property type="match status" value="1"/>
</dbReference>
<evidence type="ECO:0000313" key="8">
    <source>
        <dbReference type="Proteomes" id="UP000269396"/>
    </source>
</evidence>
<dbReference type="GO" id="GO:0034475">
    <property type="term" value="P:U4 snRNA 3'-end processing"/>
    <property type="evidence" value="ECO:0007669"/>
    <property type="project" value="TreeGrafter"/>
</dbReference>
<dbReference type="GO" id="GO:0016075">
    <property type="term" value="P:rRNA catabolic process"/>
    <property type="evidence" value="ECO:0007669"/>
    <property type="project" value="TreeGrafter"/>
</dbReference>
<dbReference type="SUPFAM" id="SSF54211">
    <property type="entry name" value="Ribosomal protein S5 domain 2-like"/>
    <property type="match status" value="1"/>
</dbReference>
<accession>A0A183PJJ8</accession>
<dbReference type="PANTHER" id="PTHR11097">
    <property type="entry name" value="EXOSOME COMPLEX EXONUCLEASE RIBOSOMAL RNA PROCESSING PROTEIN"/>
    <property type="match status" value="1"/>
</dbReference>
<dbReference type="STRING" id="31246.A0A183PJJ8"/>
<gene>
    <name evidence="7" type="ORF">SMTD_LOCUS14534</name>
</gene>
<dbReference type="GO" id="GO:0034476">
    <property type="term" value="P:U5 snRNA 3'-end processing"/>
    <property type="evidence" value="ECO:0007669"/>
    <property type="project" value="TreeGrafter"/>
</dbReference>
<dbReference type="GO" id="GO:0071038">
    <property type="term" value="P:TRAMP-dependent tRNA surveillance pathway"/>
    <property type="evidence" value="ECO:0007669"/>
    <property type="project" value="TreeGrafter"/>
</dbReference>
<dbReference type="GO" id="GO:0005730">
    <property type="term" value="C:nucleolus"/>
    <property type="evidence" value="ECO:0007669"/>
    <property type="project" value="UniProtKB-SubCell"/>
</dbReference>
<dbReference type="InterPro" id="IPR050590">
    <property type="entry name" value="Exosome_comp_Rrp42_subfam"/>
</dbReference>
<dbReference type="Proteomes" id="UP000269396">
    <property type="component" value="Unassembled WGS sequence"/>
</dbReference>
<dbReference type="EMBL" id="UZAL01034752">
    <property type="protein sequence ID" value="VDP66177.1"/>
    <property type="molecule type" value="Genomic_DNA"/>
</dbReference>
<dbReference type="GO" id="GO:0071028">
    <property type="term" value="P:nuclear mRNA surveillance"/>
    <property type="evidence" value="ECO:0007669"/>
    <property type="project" value="TreeGrafter"/>
</dbReference>
<keyword evidence="5" id="KW-0271">Exosome</keyword>